<evidence type="ECO:0000313" key="3">
    <source>
        <dbReference type="Proteomes" id="UP001595907"/>
    </source>
</evidence>
<gene>
    <name evidence="2" type="ORF">ACFOWM_07910</name>
</gene>
<feature type="chain" id="PRO_5045062410" description="Secretion system C-terminal sorting domain-containing protein" evidence="1">
    <location>
        <begin position="21"/>
        <end position="113"/>
    </location>
</feature>
<dbReference type="Proteomes" id="UP001595907">
    <property type="component" value="Unassembled WGS sequence"/>
</dbReference>
<evidence type="ECO:0000313" key="2">
    <source>
        <dbReference type="EMBL" id="MFC4262796.1"/>
    </source>
</evidence>
<comment type="caution">
    <text evidence="2">The sequence shown here is derived from an EMBL/GenBank/DDBJ whole genome shotgun (WGS) entry which is preliminary data.</text>
</comment>
<reference evidence="3" key="1">
    <citation type="journal article" date="2019" name="Int. J. Syst. Evol. Microbiol.">
        <title>The Global Catalogue of Microorganisms (GCM) 10K type strain sequencing project: providing services to taxonomists for standard genome sequencing and annotation.</title>
        <authorList>
            <consortium name="The Broad Institute Genomics Platform"/>
            <consortium name="The Broad Institute Genome Sequencing Center for Infectious Disease"/>
            <person name="Wu L."/>
            <person name="Ma J."/>
        </authorList>
    </citation>
    <scope>NUCLEOTIDE SEQUENCE [LARGE SCALE GENOMIC DNA]</scope>
    <source>
        <strain evidence="3">CECT 8289</strain>
    </source>
</reference>
<dbReference type="RefSeq" id="WP_379708593.1">
    <property type="nucleotide sequence ID" value="NZ_JBHSCZ010000002.1"/>
</dbReference>
<proteinExistence type="predicted"/>
<keyword evidence="3" id="KW-1185">Reference proteome</keyword>
<evidence type="ECO:0008006" key="4">
    <source>
        <dbReference type="Google" id="ProtNLM"/>
    </source>
</evidence>
<keyword evidence="1" id="KW-0732">Signal</keyword>
<accession>A0ABV8QSG2</accession>
<protein>
    <recommendedName>
        <fullName evidence="4">Secretion system C-terminal sorting domain-containing protein</fullName>
    </recommendedName>
</protein>
<dbReference type="EMBL" id="JBHSCZ010000002">
    <property type="protein sequence ID" value="MFC4262796.1"/>
    <property type="molecule type" value="Genomic_DNA"/>
</dbReference>
<sequence>MKMLFIATCAVMLTLTSAIASSFPFSSSVSITHKLGSKVKVKLQNKGKDKIEIFYQETAGSRNLSGATINQNQTITINVEPGAQVYYKVKGSKGDLILTVTAEMEGTTQIIKQ</sequence>
<organism evidence="2 3">
    <name type="scientific">Ferruginibacter yonginensis</name>
    <dbReference type="NCBI Taxonomy" id="1310416"/>
    <lineage>
        <taxon>Bacteria</taxon>
        <taxon>Pseudomonadati</taxon>
        <taxon>Bacteroidota</taxon>
        <taxon>Chitinophagia</taxon>
        <taxon>Chitinophagales</taxon>
        <taxon>Chitinophagaceae</taxon>
        <taxon>Ferruginibacter</taxon>
    </lineage>
</organism>
<feature type="signal peptide" evidence="1">
    <location>
        <begin position="1"/>
        <end position="20"/>
    </location>
</feature>
<evidence type="ECO:0000256" key="1">
    <source>
        <dbReference type="SAM" id="SignalP"/>
    </source>
</evidence>
<name>A0ABV8QSG2_9BACT</name>